<keyword evidence="8" id="KW-0820">tRNA-binding</keyword>
<dbReference type="GO" id="GO:0000049">
    <property type="term" value="F:tRNA binding"/>
    <property type="evidence" value="ECO:0007669"/>
    <property type="project" value="UniProtKB-KW"/>
</dbReference>
<keyword evidence="7 8" id="KW-0694">RNA-binding</keyword>
<dbReference type="InterPro" id="IPR028878">
    <property type="entry name" value="RNase_E"/>
</dbReference>
<dbReference type="GO" id="GO:0000287">
    <property type="term" value="F:magnesium ion binding"/>
    <property type="evidence" value="ECO:0007669"/>
    <property type="project" value="UniProtKB-UniRule"/>
</dbReference>
<feature type="compositionally biased region" description="Acidic residues" evidence="9">
    <location>
        <begin position="248"/>
        <end position="290"/>
    </location>
</feature>
<dbReference type="GO" id="GO:0006402">
    <property type="term" value="P:mRNA catabolic process"/>
    <property type="evidence" value="ECO:0007669"/>
    <property type="project" value="UniProtKB-UniRule"/>
</dbReference>
<feature type="region of interest" description="Disordered" evidence="9">
    <location>
        <begin position="760"/>
        <end position="948"/>
    </location>
</feature>
<feature type="compositionally biased region" description="Basic residues" evidence="9">
    <location>
        <begin position="784"/>
        <end position="795"/>
    </location>
</feature>
<dbReference type="InterPro" id="IPR004659">
    <property type="entry name" value="RNase_E/G"/>
</dbReference>
<feature type="compositionally biased region" description="Acidic residues" evidence="9">
    <location>
        <begin position="810"/>
        <end position="820"/>
    </location>
</feature>
<keyword evidence="4 8" id="KW-0255">Endonuclease</keyword>
<evidence type="ECO:0000256" key="4">
    <source>
        <dbReference type="ARBA" id="ARBA00022759"/>
    </source>
</evidence>
<feature type="region of interest" description="Disordered" evidence="9">
    <location>
        <begin position="978"/>
        <end position="1001"/>
    </location>
</feature>
<evidence type="ECO:0000259" key="11">
    <source>
        <dbReference type="Pfam" id="PF20833"/>
    </source>
</evidence>
<dbReference type="PANTHER" id="PTHR30001:SF1">
    <property type="entry name" value="RIBONUCLEASE E_G-LIKE PROTEIN, CHLOROPLASTIC"/>
    <property type="match status" value="1"/>
</dbReference>
<dbReference type="EMBL" id="LR743504">
    <property type="protein sequence ID" value="CAA2103587.1"/>
    <property type="molecule type" value="Genomic_DNA"/>
</dbReference>
<feature type="compositionally biased region" description="Low complexity" evidence="9">
    <location>
        <begin position="930"/>
        <end position="948"/>
    </location>
</feature>
<reference evidence="12" key="1">
    <citation type="submission" date="2019-12" db="EMBL/GenBank/DDBJ databases">
        <authorList>
            <person name="Cremers G."/>
        </authorList>
    </citation>
    <scope>NUCLEOTIDE SEQUENCE</scope>
    <source>
        <strain evidence="12">Mbul1</strain>
    </source>
</reference>
<dbReference type="InterPro" id="IPR048583">
    <property type="entry name" value="RNase_E_G_thioredoxin-like"/>
</dbReference>
<feature type="compositionally biased region" description="Basic and acidic residues" evidence="9">
    <location>
        <begin position="796"/>
        <end position="809"/>
    </location>
</feature>
<dbReference type="EC" id="3.1.26.12" evidence="8"/>
<keyword evidence="8" id="KW-0698">rRNA processing</keyword>
<dbReference type="Pfam" id="PF20833">
    <property type="entry name" value="RNase_E_G_Thio"/>
    <property type="match status" value="1"/>
</dbReference>
<comment type="similarity">
    <text evidence="8">Belongs to the RNase E/G family. RNase E subfamily.</text>
</comment>
<feature type="domain" description="RNase E/G thioredoxin-like" evidence="11">
    <location>
        <begin position="634"/>
        <end position="712"/>
    </location>
</feature>
<dbReference type="PANTHER" id="PTHR30001">
    <property type="entry name" value="RIBONUCLEASE"/>
    <property type="match status" value="1"/>
</dbReference>
<feature type="compositionally biased region" description="Basic residues" evidence="9">
    <location>
        <begin position="870"/>
        <end position="879"/>
    </location>
</feature>
<dbReference type="Gene3D" id="3.40.1260.20">
    <property type="entry name" value="Ribonuclease E, catalytic domain"/>
    <property type="match status" value="1"/>
</dbReference>
<evidence type="ECO:0000256" key="7">
    <source>
        <dbReference type="ARBA" id="ARBA00022884"/>
    </source>
</evidence>
<feature type="binding site" evidence="8">
    <location>
        <position position="638"/>
    </location>
    <ligand>
        <name>Zn(2+)</name>
        <dbReference type="ChEBI" id="CHEBI:29105"/>
        <note>ligand shared between dimeric partners</note>
    </ligand>
</feature>
<feature type="domain" description="RNA-binding protein AU-1/Ribonuclease E/G" evidence="10">
    <location>
        <begin position="352"/>
        <end position="622"/>
    </location>
</feature>
<comment type="subunit">
    <text evidence="8">Homotetramer formed by a dimer of dimers.</text>
</comment>
<comment type="function">
    <text evidence="8">Endoribonuclease that plays a central role in RNA processing and decay. Required for the maturation of 5S and 16S rRNAs and the majority of tRNAs. Also involved in the degradation of most mRNAs.</text>
</comment>
<gene>
    <name evidence="8 12" type="primary">rne</name>
    <name evidence="12" type="ORF">MBUL_02271</name>
</gene>
<keyword evidence="8" id="KW-0819">tRNA processing</keyword>
<feature type="compositionally biased region" description="Basic and acidic residues" evidence="9">
    <location>
        <begin position="99"/>
        <end position="109"/>
    </location>
</feature>
<feature type="binding site" evidence="8">
    <location>
        <position position="534"/>
    </location>
    <ligand>
        <name>Mg(2+)</name>
        <dbReference type="ChEBI" id="CHEBI:18420"/>
        <note>catalytic</note>
    </ligand>
</feature>
<dbReference type="InterPro" id="IPR012340">
    <property type="entry name" value="NA-bd_OB-fold"/>
</dbReference>
<name>A0A679JCD9_9HYPH</name>
<dbReference type="InterPro" id="IPR019307">
    <property type="entry name" value="RNA-bd_AU-1/RNase_E/G"/>
</dbReference>
<comment type="catalytic activity">
    <reaction evidence="8">
        <text>Endonucleolytic cleavage of single-stranded RNA in A- and U-rich regions.</text>
        <dbReference type="EC" id="3.1.26.12"/>
    </reaction>
</comment>
<evidence type="ECO:0000256" key="1">
    <source>
        <dbReference type="ARBA" id="ARBA00022490"/>
    </source>
</evidence>
<evidence type="ECO:0000256" key="8">
    <source>
        <dbReference type="HAMAP-Rule" id="MF_00970"/>
    </source>
</evidence>
<dbReference type="GO" id="GO:0005737">
    <property type="term" value="C:cytoplasm"/>
    <property type="evidence" value="ECO:0007669"/>
    <property type="project" value="UniProtKB-SubCell"/>
</dbReference>
<keyword evidence="8" id="KW-0472">Membrane</keyword>
<evidence type="ECO:0000256" key="2">
    <source>
        <dbReference type="ARBA" id="ARBA00022722"/>
    </source>
</evidence>
<organism evidence="12">
    <name type="scientific">Methylobacterium bullatum</name>
    <dbReference type="NCBI Taxonomy" id="570505"/>
    <lineage>
        <taxon>Bacteria</taxon>
        <taxon>Pseudomonadati</taxon>
        <taxon>Pseudomonadota</taxon>
        <taxon>Alphaproteobacteria</taxon>
        <taxon>Hyphomicrobiales</taxon>
        <taxon>Methylobacteriaceae</taxon>
        <taxon>Methylobacterium</taxon>
    </lineage>
</organism>
<sequence length="1001" mass="109349">MANNNKMLIDAMHPEETRVVTVHGSRVEEFDFEAANRRQLRGNIYLAKVTRVEPSLQAAFIEYGGNRHGFLAFSEIHPDYYQIPLADRQALLEDEARDAEEHREREERKPRRRSRGRRAEAASAKTSETVSADDESETVEVGLAEEPLPQASAPGNNESGEHPIASETAGELGGDVSVNDEAAPAEVVTSEAVVIEPGSDASSDLPPASLEGEVPAPVEATSSAFEDAAPAQVDVAEPVAEGHPDASVLEDETDEDEESDEDESDEDDDSDDEEDESDDEDSDDEHDGEDGEHKIAQVGGNGDALAEIPERPRTYRRHYKIQEVIKRRQIILVQVVKEERGTKGAALTTYLSLAGRYSVLMPNTGRGGGISRKITSAADRKRLKEVAQDLEVPEGMGVILRTAGASRTKPEIKRDFEYLMRLWESVRELTLSSSAPALVYEEGSLIKRAIRDLYNKDIDDILVAGDEAYREARDFMRMLMPGQSKVVQPYRDPTPIFARHGVEQQLDAMFSTHVTLKSGGYLVINPTEALVSIDVNSGRSTREHDIEDTALRTNLEAAEEVARQLRLRDLAGLVVIDFIDMEEKRNNRAVEKKLNDCLKNDRARIQVGRISPFGLLEMSRQRIRTGMLESSSLPCVHCGGSGYVRATASVALQILRAIEESLLKSTTHNLILRTRTEVALYILNQKRAHLRELEIRFGVSVTIAADERLAATSAFQLDRGEVAVRSEGPVTGVRAVAISPQLDADDDIDGDDEEEAILEAEAETVEPEASREKSSENNGEGRSGGRRRRRRRRGGRHETGESSGDHATGEDEQSGEDETDGESRDNDDQTGEGSDGRVGENEGDERVVADVRDGEATPRSDSSDDEGAGRRRRRGRRGGRGRDRTEGRPRENGEEQQTVSASFEEAAQDSTGLPQEASEGAPAPVSVDLPVAEEPSIPAAEAAAPEAVANNTVDSDIAATELAPTATPAPEPVAVVLTPIDPDRPKRAGWWSRTKAALTGD</sequence>
<keyword evidence="8" id="KW-0862">Zinc</keyword>
<dbReference type="GO" id="GO:0019843">
    <property type="term" value="F:rRNA binding"/>
    <property type="evidence" value="ECO:0007669"/>
    <property type="project" value="UniProtKB-KW"/>
</dbReference>
<feature type="compositionally biased region" description="Basic and acidic residues" evidence="9">
    <location>
        <begin position="880"/>
        <end position="893"/>
    </location>
</feature>
<dbReference type="NCBIfam" id="TIGR00757">
    <property type="entry name" value="RNaseEG"/>
    <property type="match status" value="1"/>
</dbReference>
<keyword evidence="3 8" id="KW-0479">Metal-binding</keyword>
<evidence type="ECO:0000259" key="10">
    <source>
        <dbReference type="Pfam" id="PF10150"/>
    </source>
</evidence>
<evidence type="ECO:0000313" key="12">
    <source>
        <dbReference type="EMBL" id="CAA2103587.1"/>
    </source>
</evidence>
<keyword evidence="8" id="KW-0699">rRNA-binding</keyword>
<feature type="binding site" evidence="8">
    <location>
        <position position="635"/>
    </location>
    <ligand>
        <name>Zn(2+)</name>
        <dbReference type="ChEBI" id="CHEBI:29105"/>
        <note>ligand shared between dimeric partners</note>
    </ligand>
</feature>
<keyword evidence="5 8" id="KW-0378">Hydrolase</keyword>
<proteinExistence type="inferred from homology"/>
<comment type="cofactor">
    <cofactor evidence="8">
        <name>Mg(2+)</name>
        <dbReference type="ChEBI" id="CHEBI:18420"/>
    </cofactor>
    <text evidence="8">Binds 1 Mg(2+) ion per subunit.</text>
</comment>
<dbReference type="Gene3D" id="2.40.50.140">
    <property type="entry name" value="Nucleic acid-binding proteins"/>
    <property type="match status" value="2"/>
</dbReference>
<feature type="region of interest" description="Disordered" evidence="9">
    <location>
        <begin position="96"/>
        <end position="311"/>
    </location>
</feature>
<keyword evidence="2 8" id="KW-0540">Nuclease</keyword>
<feature type="compositionally biased region" description="Basic and acidic residues" evidence="9">
    <location>
        <begin position="834"/>
        <end position="862"/>
    </location>
</feature>
<dbReference type="SUPFAM" id="SSF50249">
    <property type="entry name" value="Nucleic acid-binding proteins"/>
    <property type="match status" value="2"/>
</dbReference>
<dbReference type="Pfam" id="PF10150">
    <property type="entry name" value="RNase_E_G"/>
    <property type="match status" value="1"/>
</dbReference>
<keyword evidence="8" id="KW-0997">Cell inner membrane</keyword>
<keyword evidence="1 8" id="KW-0963">Cytoplasm</keyword>
<feature type="binding site" evidence="8">
    <location>
        <position position="577"/>
    </location>
    <ligand>
        <name>Mg(2+)</name>
        <dbReference type="ChEBI" id="CHEBI:18420"/>
        <note>catalytic</note>
    </ligand>
</feature>
<dbReference type="GO" id="GO:0008995">
    <property type="term" value="F:ribonuclease E activity"/>
    <property type="evidence" value="ECO:0007669"/>
    <property type="project" value="UniProtKB-EC"/>
</dbReference>
<dbReference type="HAMAP" id="MF_00970">
    <property type="entry name" value="RNase_E"/>
    <property type="match status" value="1"/>
</dbReference>
<dbReference type="GO" id="GO:0008270">
    <property type="term" value="F:zinc ion binding"/>
    <property type="evidence" value="ECO:0007669"/>
    <property type="project" value="UniProtKB-UniRule"/>
</dbReference>
<feature type="region of interest" description="Required for zinc-mediated homotetramerization and catalytic activity" evidence="8">
    <location>
        <begin position="635"/>
        <end position="638"/>
    </location>
</feature>
<keyword evidence="6 8" id="KW-0460">Magnesium</keyword>
<accession>A0A679JCD9</accession>
<evidence type="ECO:0000256" key="9">
    <source>
        <dbReference type="SAM" id="MobiDB-lite"/>
    </source>
</evidence>
<dbReference type="GO" id="GO:0006364">
    <property type="term" value="P:rRNA processing"/>
    <property type="evidence" value="ECO:0007669"/>
    <property type="project" value="UniProtKB-UniRule"/>
</dbReference>
<dbReference type="GO" id="GO:0009898">
    <property type="term" value="C:cytoplasmic side of plasma membrane"/>
    <property type="evidence" value="ECO:0007669"/>
    <property type="project" value="UniProtKB-UniRule"/>
</dbReference>
<dbReference type="AlphaFoldDB" id="A0A679JCD9"/>
<comment type="subcellular location">
    <subcellularLocation>
        <location evidence="8">Cytoplasm</location>
    </subcellularLocation>
    <subcellularLocation>
        <location evidence="8">Cell inner membrane</location>
        <topology evidence="8">Peripheral membrane protein</topology>
        <orientation evidence="8">Cytoplasmic side</orientation>
    </subcellularLocation>
</comment>
<evidence type="ECO:0000256" key="5">
    <source>
        <dbReference type="ARBA" id="ARBA00022801"/>
    </source>
</evidence>
<keyword evidence="8" id="KW-1003">Cell membrane</keyword>
<evidence type="ECO:0000256" key="6">
    <source>
        <dbReference type="ARBA" id="ARBA00022842"/>
    </source>
</evidence>
<protein>
    <recommendedName>
        <fullName evidence="8">Ribonuclease E</fullName>
        <shortName evidence="8">RNase E</shortName>
        <ecNumber evidence="8">3.1.26.12</ecNumber>
    </recommendedName>
</protein>
<comment type="cofactor">
    <cofactor evidence="8">
        <name>Zn(2+)</name>
        <dbReference type="ChEBI" id="CHEBI:29105"/>
    </cofactor>
    <text evidence="8">Binds 2 Zn(2+) ions per homotetramer.</text>
</comment>
<dbReference type="GO" id="GO:0008033">
    <property type="term" value="P:tRNA processing"/>
    <property type="evidence" value="ECO:0007669"/>
    <property type="project" value="UniProtKB-UniRule"/>
</dbReference>
<evidence type="ECO:0000256" key="3">
    <source>
        <dbReference type="ARBA" id="ARBA00022723"/>
    </source>
</evidence>